<accession>A0ABV8UAU8</accession>
<keyword evidence="3" id="KW-1185">Reference proteome</keyword>
<proteinExistence type="predicted"/>
<dbReference type="Pfam" id="PF04305">
    <property type="entry name" value="DUF455"/>
    <property type="match status" value="1"/>
</dbReference>
<protein>
    <submittedName>
        <fullName evidence="2">Ferritin-like domain-containing protein</fullName>
    </submittedName>
</protein>
<name>A0ABV8UAU8_9PROT</name>
<dbReference type="PIRSF" id="PIRSF012318">
    <property type="entry name" value="UCP012318"/>
    <property type="match status" value="1"/>
</dbReference>
<dbReference type="PANTHER" id="PTHR42782">
    <property type="entry name" value="SI:CH73-314G15.3"/>
    <property type="match status" value="1"/>
</dbReference>
<feature type="region of interest" description="Disordered" evidence="1">
    <location>
        <begin position="44"/>
        <end position="74"/>
    </location>
</feature>
<dbReference type="InterPro" id="IPR007402">
    <property type="entry name" value="DUF455"/>
</dbReference>
<gene>
    <name evidence="2" type="ORF">ACFO5Q_10560</name>
</gene>
<sequence length="275" mass="30584">MSNDWKNISEAAVAVLNTARPREKAETARLAAAKWRSGTLPLKFTTQPPLRPARPDKPVLMMPADMPKRRKGGTEGNRRALLHAIAHIELNAIDLAFDLVARFGDLMPKAFTDDWVQVGDDEARHFALVSARLKALDCYYGDLPAHDGLWQSAMDTKDSLPARLAIVPMVLEARGLDVTPKMIEQFKRSGDDVSADVLQTIYEEEIGHVSAGTRWFKHLAKQGGLDDKAWFQELVTEYFNGSLKPPFNKPARNRAGMPCSFYEPLADLLSDGQEA</sequence>
<dbReference type="RefSeq" id="WP_068145772.1">
    <property type="nucleotide sequence ID" value="NZ_JBHSCR010000007.1"/>
</dbReference>
<dbReference type="Proteomes" id="UP001595776">
    <property type="component" value="Unassembled WGS sequence"/>
</dbReference>
<comment type="caution">
    <text evidence="2">The sequence shown here is derived from an EMBL/GenBank/DDBJ whole genome shotgun (WGS) entry which is preliminary data.</text>
</comment>
<reference evidence="3" key="1">
    <citation type="journal article" date="2019" name="Int. J. Syst. Evol. Microbiol.">
        <title>The Global Catalogue of Microorganisms (GCM) 10K type strain sequencing project: providing services to taxonomists for standard genome sequencing and annotation.</title>
        <authorList>
            <consortium name="The Broad Institute Genomics Platform"/>
            <consortium name="The Broad Institute Genome Sequencing Center for Infectious Disease"/>
            <person name="Wu L."/>
            <person name="Ma J."/>
        </authorList>
    </citation>
    <scope>NUCLEOTIDE SEQUENCE [LARGE SCALE GENOMIC DNA]</scope>
    <source>
        <strain evidence="3">CGMCC 1.15304</strain>
    </source>
</reference>
<dbReference type="SUPFAM" id="SSF47240">
    <property type="entry name" value="Ferritin-like"/>
    <property type="match status" value="1"/>
</dbReference>
<organism evidence="2 3">
    <name type="scientific">Kordiimonas lipolytica</name>
    <dbReference type="NCBI Taxonomy" id="1662421"/>
    <lineage>
        <taxon>Bacteria</taxon>
        <taxon>Pseudomonadati</taxon>
        <taxon>Pseudomonadota</taxon>
        <taxon>Alphaproteobacteria</taxon>
        <taxon>Kordiimonadales</taxon>
        <taxon>Kordiimonadaceae</taxon>
        <taxon>Kordiimonas</taxon>
    </lineage>
</organism>
<dbReference type="InterPro" id="IPR009078">
    <property type="entry name" value="Ferritin-like_SF"/>
</dbReference>
<evidence type="ECO:0000313" key="3">
    <source>
        <dbReference type="Proteomes" id="UP001595776"/>
    </source>
</evidence>
<dbReference type="InterPro" id="IPR011197">
    <property type="entry name" value="UCP012318"/>
</dbReference>
<evidence type="ECO:0000256" key="1">
    <source>
        <dbReference type="SAM" id="MobiDB-lite"/>
    </source>
</evidence>
<evidence type="ECO:0000313" key="2">
    <source>
        <dbReference type="EMBL" id="MFC4348287.1"/>
    </source>
</evidence>
<dbReference type="EMBL" id="JBHSCR010000007">
    <property type="protein sequence ID" value="MFC4348287.1"/>
    <property type="molecule type" value="Genomic_DNA"/>
</dbReference>
<dbReference type="PANTHER" id="PTHR42782:SF4">
    <property type="entry name" value="DUF455 DOMAIN-CONTAINING PROTEIN"/>
    <property type="match status" value="1"/>
</dbReference>
<dbReference type="CDD" id="cd00657">
    <property type="entry name" value="Ferritin_like"/>
    <property type="match status" value="1"/>
</dbReference>